<dbReference type="EMBL" id="MU150254">
    <property type="protein sequence ID" value="KAF9464444.1"/>
    <property type="molecule type" value="Genomic_DNA"/>
</dbReference>
<evidence type="ECO:0000259" key="5">
    <source>
        <dbReference type="PROSITE" id="PS51722"/>
    </source>
</evidence>
<evidence type="ECO:0000256" key="4">
    <source>
        <dbReference type="ARBA" id="ARBA00023134"/>
    </source>
</evidence>
<keyword evidence="6" id="KW-0378">Hydrolase</keyword>
<dbReference type="PANTHER" id="PTHR43261">
    <property type="entry name" value="TRANSLATION ELONGATION FACTOR G-RELATED"/>
    <property type="match status" value="1"/>
</dbReference>
<dbReference type="InterPro" id="IPR035647">
    <property type="entry name" value="EFG_III/V"/>
</dbReference>
<protein>
    <submittedName>
        <fullName evidence="6">P-loop containing nucleoside triphosphate hydrolase protein</fullName>
    </submittedName>
</protein>
<dbReference type="FunFam" id="3.40.50.300:FF:000514">
    <property type="entry name" value="Ribosome-releasing factor 2, mitochondrial"/>
    <property type="match status" value="1"/>
</dbReference>
<comment type="caution">
    <text evidence="6">The sequence shown here is derived from an EMBL/GenBank/DDBJ whole genome shotgun (WGS) entry which is preliminary data.</text>
</comment>
<evidence type="ECO:0000256" key="2">
    <source>
        <dbReference type="ARBA" id="ARBA00022917"/>
    </source>
</evidence>
<organism evidence="6 7">
    <name type="scientific">Collybia nuda</name>
    <dbReference type="NCBI Taxonomy" id="64659"/>
    <lineage>
        <taxon>Eukaryota</taxon>
        <taxon>Fungi</taxon>
        <taxon>Dikarya</taxon>
        <taxon>Basidiomycota</taxon>
        <taxon>Agaricomycotina</taxon>
        <taxon>Agaricomycetes</taxon>
        <taxon>Agaricomycetidae</taxon>
        <taxon>Agaricales</taxon>
        <taxon>Tricholomatineae</taxon>
        <taxon>Clitocybaceae</taxon>
        <taxon>Collybia</taxon>
    </lineage>
</organism>
<accession>A0A9P5Y942</accession>
<dbReference type="GO" id="GO:0003924">
    <property type="term" value="F:GTPase activity"/>
    <property type="evidence" value="ECO:0007669"/>
    <property type="project" value="InterPro"/>
</dbReference>
<dbReference type="InterPro" id="IPR031157">
    <property type="entry name" value="G_TR_CS"/>
</dbReference>
<dbReference type="PANTHER" id="PTHR43261:SF1">
    <property type="entry name" value="RIBOSOME-RELEASING FACTOR 2, MITOCHONDRIAL"/>
    <property type="match status" value="1"/>
</dbReference>
<dbReference type="Gene3D" id="2.40.30.10">
    <property type="entry name" value="Translation factors"/>
    <property type="match status" value="1"/>
</dbReference>
<dbReference type="InterPro" id="IPR041095">
    <property type="entry name" value="EFG_II"/>
</dbReference>
<dbReference type="GO" id="GO:0005759">
    <property type="term" value="C:mitochondrial matrix"/>
    <property type="evidence" value="ECO:0007669"/>
    <property type="project" value="UniProtKB-ARBA"/>
</dbReference>
<keyword evidence="3" id="KW-0496">Mitochondrion</keyword>
<dbReference type="Gene3D" id="3.40.50.300">
    <property type="entry name" value="P-loop containing nucleotide triphosphate hydrolases"/>
    <property type="match status" value="1"/>
</dbReference>
<dbReference type="Gene3D" id="3.30.70.870">
    <property type="entry name" value="Elongation Factor G (Translational Gtpase), domain 3"/>
    <property type="match status" value="1"/>
</dbReference>
<dbReference type="InterPro" id="IPR000795">
    <property type="entry name" value="T_Tr_GTP-bd_dom"/>
</dbReference>
<dbReference type="SUPFAM" id="SSF50447">
    <property type="entry name" value="Translation proteins"/>
    <property type="match status" value="1"/>
</dbReference>
<dbReference type="InterPro" id="IPR053905">
    <property type="entry name" value="EF-G-like_DII"/>
</dbReference>
<dbReference type="Proteomes" id="UP000807353">
    <property type="component" value="Unassembled WGS sequence"/>
</dbReference>
<dbReference type="GO" id="GO:0032543">
    <property type="term" value="P:mitochondrial translation"/>
    <property type="evidence" value="ECO:0007669"/>
    <property type="project" value="TreeGrafter"/>
</dbReference>
<keyword evidence="7" id="KW-1185">Reference proteome</keyword>
<sequence length="790" mass="86820">MFLSRRTRNSIPKVKTTLRRGYAKALSHDPSKFRNMALVAHIDSGKTTLTESILLKSSYLSMRGSVDTGSTTTDFLPAERERGITIQSASIPVKWKDWTFNLIDTPGHADFGMEVESASRVVDGAVVLIDSVEGVEAQTKGVWRQLDRYGVATRLMFLNKLDRPGASLKASLISLLSHRLHPNPMVLTLPIASFEPQHYDQAEPGIQGLVDLVQWELWKWDKDGQSTCHPLPRNDESFQNLDYITASHPILPHLIPARVQLLENLSMFSEELMDSLLNLPSGPTSYLNVENSDIIRHLRHATLKNEILPVLCGSAMKDIGTDIVMDYVGRLFASPLDVMHDPQGQNSPLRLLAWKVTWDKKRGWMTFVRVYSGKLTRQSVVLNTNRNQRERVSKLLLLYASEVEEVEELPFGSVGVILGLKYTRTGDTLVSSGGPPSNRSVLREITPPAAVISASVIPQSHSDLEPVQSALESLVRTDPSVRVDLQEGQILVHGMGALHLEIIERRLKDEWSANFEFGKRRVSYREGLGPGASSLKSNMWQTDVGGRHTDIFIEFDVRPLASGEQGDPAWGGNIILDEVGMLLPPSDSMTGTAQAFIAQGIASALSNSPNTSLAMSHLHVQLKKFSVPLPSTSLLTGASAAILRNRIRDAGVGPVMEPFVHLKISVNEDSLGKVVKDLTEHGGEVLDLGTSPSMSMDETDEVGGYPEDGIYVPPSWLSPSGGSSGTSQSSMSLRVRRTVHALAPLSKMLDYSNRLRSISGGHGLFEMANAGFREVSETRKLEILKEIGRA</sequence>
<evidence type="ECO:0000256" key="3">
    <source>
        <dbReference type="ARBA" id="ARBA00023128"/>
    </source>
</evidence>
<dbReference type="Pfam" id="PF22042">
    <property type="entry name" value="EF-G_D2"/>
    <property type="match status" value="1"/>
</dbReference>
<proteinExistence type="predicted"/>
<gene>
    <name evidence="6" type="ORF">BDZ94DRAFT_1161905</name>
</gene>
<dbReference type="CDD" id="cd01514">
    <property type="entry name" value="Elongation_Factor_C"/>
    <property type="match status" value="1"/>
</dbReference>
<evidence type="ECO:0000313" key="7">
    <source>
        <dbReference type="Proteomes" id="UP000807353"/>
    </source>
</evidence>
<dbReference type="PRINTS" id="PR00315">
    <property type="entry name" value="ELONGATNFCT"/>
</dbReference>
<dbReference type="InterPro" id="IPR005225">
    <property type="entry name" value="Small_GTP-bd"/>
</dbReference>
<keyword evidence="2" id="KW-0648">Protein biosynthesis</keyword>
<dbReference type="SUPFAM" id="SSF54980">
    <property type="entry name" value="EF-G C-terminal domain-like"/>
    <property type="match status" value="2"/>
</dbReference>
<evidence type="ECO:0000313" key="6">
    <source>
        <dbReference type="EMBL" id="KAF9464444.1"/>
    </source>
</evidence>
<evidence type="ECO:0000256" key="1">
    <source>
        <dbReference type="ARBA" id="ARBA00022741"/>
    </source>
</evidence>
<dbReference type="PROSITE" id="PS00301">
    <property type="entry name" value="G_TR_1"/>
    <property type="match status" value="1"/>
</dbReference>
<dbReference type="SMART" id="SM00838">
    <property type="entry name" value="EFG_C"/>
    <property type="match status" value="1"/>
</dbReference>
<keyword evidence="1" id="KW-0547">Nucleotide-binding</keyword>
<reference evidence="6" key="1">
    <citation type="submission" date="2020-11" db="EMBL/GenBank/DDBJ databases">
        <authorList>
            <consortium name="DOE Joint Genome Institute"/>
            <person name="Ahrendt S."/>
            <person name="Riley R."/>
            <person name="Andreopoulos W."/>
            <person name="Labutti K."/>
            <person name="Pangilinan J."/>
            <person name="Ruiz-Duenas F.J."/>
            <person name="Barrasa J.M."/>
            <person name="Sanchez-Garcia M."/>
            <person name="Camarero S."/>
            <person name="Miyauchi S."/>
            <person name="Serrano A."/>
            <person name="Linde D."/>
            <person name="Babiker R."/>
            <person name="Drula E."/>
            <person name="Ayuso-Fernandez I."/>
            <person name="Pacheco R."/>
            <person name="Padilla G."/>
            <person name="Ferreira P."/>
            <person name="Barriuso J."/>
            <person name="Kellner H."/>
            <person name="Castanera R."/>
            <person name="Alfaro M."/>
            <person name="Ramirez L."/>
            <person name="Pisabarro A.G."/>
            <person name="Kuo A."/>
            <person name="Tritt A."/>
            <person name="Lipzen A."/>
            <person name="He G."/>
            <person name="Yan M."/>
            <person name="Ng V."/>
            <person name="Cullen D."/>
            <person name="Martin F."/>
            <person name="Rosso M.-N."/>
            <person name="Henrissat B."/>
            <person name="Hibbett D."/>
            <person name="Martinez A.T."/>
            <person name="Grigoriev I.V."/>
        </authorList>
    </citation>
    <scope>NUCLEOTIDE SEQUENCE</scope>
    <source>
        <strain evidence="6">CBS 247.69</strain>
    </source>
</reference>
<dbReference type="SUPFAM" id="SSF52540">
    <property type="entry name" value="P-loop containing nucleoside triphosphate hydrolases"/>
    <property type="match status" value="1"/>
</dbReference>
<keyword evidence="4" id="KW-0342">GTP-binding</keyword>
<dbReference type="Pfam" id="PF00009">
    <property type="entry name" value="GTP_EFTU"/>
    <property type="match status" value="1"/>
</dbReference>
<dbReference type="InterPro" id="IPR009000">
    <property type="entry name" value="Transl_B-barrel_sf"/>
</dbReference>
<feature type="domain" description="Tr-type G" evidence="5">
    <location>
        <begin position="31"/>
        <end position="336"/>
    </location>
</feature>
<dbReference type="Gene3D" id="3.30.70.240">
    <property type="match status" value="1"/>
</dbReference>
<dbReference type="GO" id="GO:0005525">
    <property type="term" value="F:GTP binding"/>
    <property type="evidence" value="ECO:0007669"/>
    <property type="project" value="UniProtKB-KW"/>
</dbReference>
<dbReference type="AlphaFoldDB" id="A0A9P5Y942"/>
<dbReference type="OrthoDB" id="198619at2759"/>
<dbReference type="InterPro" id="IPR000640">
    <property type="entry name" value="EFG_V-like"/>
</dbReference>
<dbReference type="NCBIfam" id="TIGR00231">
    <property type="entry name" value="small_GTP"/>
    <property type="match status" value="1"/>
</dbReference>
<dbReference type="Pfam" id="PF14492">
    <property type="entry name" value="EFG_III"/>
    <property type="match status" value="1"/>
</dbReference>
<dbReference type="PROSITE" id="PS51722">
    <property type="entry name" value="G_TR_2"/>
    <property type="match status" value="1"/>
</dbReference>
<name>A0A9P5Y942_9AGAR</name>
<dbReference type="GO" id="GO:0032790">
    <property type="term" value="P:ribosome disassembly"/>
    <property type="evidence" value="ECO:0007669"/>
    <property type="project" value="TreeGrafter"/>
</dbReference>
<dbReference type="InterPro" id="IPR027417">
    <property type="entry name" value="P-loop_NTPase"/>
</dbReference>